<dbReference type="EMBL" id="CAJJDP010000050">
    <property type="protein sequence ID" value="CAD8167737.1"/>
    <property type="molecule type" value="Genomic_DNA"/>
</dbReference>
<comment type="caution">
    <text evidence="2">The sequence shown here is derived from an EMBL/GenBank/DDBJ whole genome shotgun (WGS) entry which is preliminary data.</text>
</comment>
<dbReference type="Proteomes" id="UP000683925">
    <property type="component" value="Unassembled WGS sequence"/>
</dbReference>
<proteinExistence type="predicted"/>
<protein>
    <submittedName>
        <fullName evidence="2">Uncharacterized protein</fullName>
    </submittedName>
</protein>
<accession>A0A8S1UU21</accession>
<feature type="compositionally biased region" description="Basic residues" evidence="1">
    <location>
        <begin position="1"/>
        <end position="10"/>
    </location>
</feature>
<keyword evidence="3" id="KW-1185">Reference proteome</keyword>
<dbReference type="AlphaFoldDB" id="A0A8S1UU21"/>
<feature type="compositionally biased region" description="Basic and acidic residues" evidence="1">
    <location>
        <begin position="11"/>
        <end position="23"/>
    </location>
</feature>
<reference evidence="2" key="1">
    <citation type="submission" date="2021-01" db="EMBL/GenBank/DDBJ databases">
        <authorList>
            <consortium name="Genoscope - CEA"/>
            <person name="William W."/>
        </authorList>
    </citation>
    <scope>NUCLEOTIDE SEQUENCE</scope>
</reference>
<dbReference type="OrthoDB" id="306646at2759"/>
<name>A0A8S1UU21_PAROT</name>
<evidence type="ECO:0000313" key="3">
    <source>
        <dbReference type="Proteomes" id="UP000683925"/>
    </source>
</evidence>
<dbReference type="OMA" id="HQAGKHS"/>
<evidence type="ECO:0000256" key="1">
    <source>
        <dbReference type="SAM" id="MobiDB-lite"/>
    </source>
</evidence>
<evidence type="ECO:0000313" key="2">
    <source>
        <dbReference type="EMBL" id="CAD8167737.1"/>
    </source>
</evidence>
<feature type="region of interest" description="Disordered" evidence="1">
    <location>
        <begin position="1"/>
        <end position="27"/>
    </location>
</feature>
<sequence length="261" mass="31046">MKNNTKKVHKIERCSQPKIENRGKPSQLKNVQLEPPDIWTNSPTCVRLVKFLCDMGRHNYLHQAGKHSNRVDNNRRLENDLDTKLRYEYAQEIVENMFDIQCESKRCFVFFFRSVDQDQVIYDFQEFFQNQDFILHLHLISPLLSKKFIEDLINILNSQNNIASAVDLLLESKDNPSEYSHIVQNCFIQKQLQTRLDEKTNKPNIQTVRNEFEDFIKDPQTNQLVYNFVVEIIRIFLSSKAYLPETDEIYEVVNEFQSIYQ</sequence>
<organism evidence="2 3">
    <name type="scientific">Paramecium octaurelia</name>
    <dbReference type="NCBI Taxonomy" id="43137"/>
    <lineage>
        <taxon>Eukaryota</taxon>
        <taxon>Sar</taxon>
        <taxon>Alveolata</taxon>
        <taxon>Ciliophora</taxon>
        <taxon>Intramacronucleata</taxon>
        <taxon>Oligohymenophorea</taxon>
        <taxon>Peniculida</taxon>
        <taxon>Parameciidae</taxon>
        <taxon>Paramecium</taxon>
    </lineage>
</organism>
<gene>
    <name evidence="2" type="ORF">POCTA_138.1.T0500232</name>
</gene>